<evidence type="ECO:0000313" key="3">
    <source>
        <dbReference type="Proteomes" id="UP000785200"/>
    </source>
</evidence>
<proteinExistence type="predicted"/>
<organism evidence="2 3">
    <name type="scientific">Hyphodiscus hymeniophilus</name>
    <dbReference type="NCBI Taxonomy" id="353542"/>
    <lineage>
        <taxon>Eukaryota</taxon>
        <taxon>Fungi</taxon>
        <taxon>Dikarya</taxon>
        <taxon>Ascomycota</taxon>
        <taxon>Pezizomycotina</taxon>
        <taxon>Leotiomycetes</taxon>
        <taxon>Helotiales</taxon>
        <taxon>Hyphodiscaceae</taxon>
        <taxon>Hyphodiscus</taxon>
    </lineage>
</organism>
<accession>A0A9P7AUP6</accession>
<dbReference type="Proteomes" id="UP000785200">
    <property type="component" value="Unassembled WGS sequence"/>
</dbReference>
<sequence length="110" mass="12016">MPSRGNPNVPNKQRRIANRTKVQKRNAQKGVTKNARGTRTSSVLHPTSGPLAPISGKKARKLEKAANHARQRAIEKGLEAEGEVEMTAPKTTAKKTENVHGEKMEIDDIA</sequence>
<dbReference type="EMBL" id="VNKQ01000014">
    <property type="protein sequence ID" value="KAG0646934.1"/>
    <property type="molecule type" value="Genomic_DNA"/>
</dbReference>
<name>A0A9P7AUP6_9HELO</name>
<keyword evidence="3" id="KW-1185">Reference proteome</keyword>
<dbReference type="OrthoDB" id="5422107at2759"/>
<evidence type="ECO:0000256" key="1">
    <source>
        <dbReference type="SAM" id="MobiDB-lite"/>
    </source>
</evidence>
<comment type="caution">
    <text evidence="2">The sequence shown here is derived from an EMBL/GenBank/DDBJ whole genome shotgun (WGS) entry which is preliminary data.</text>
</comment>
<feature type="compositionally biased region" description="Basic residues" evidence="1">
    <location>
        <begin position="12"/>
        <end position="27"/>
    </location>
</feature>
<feature type="compositionally biased region" description="Polar residues" evidence="1">
    <location>
        <begin position="1"/>
        <end position="11"/>
    </location>
</feature>
<protein>
    <recommendedName>
        <fullName evidence="4">Ribosome biogenesis protein ALB1</fullName>
    </recommendedName>
</protein>
<feature type="region of interest" description="Disordered" evidence="1">
    <location>
        <begin position="1"/>
        <end position="54"/>
    </location>
</feature>
<dbReference type="AlphaFoldDB" id="A0A9P7AUP6"/>
<feature type="region of interest" description="Disordered" evidence="1">
    <location>
        <begin position="75"/>
        <end position="110"/>
    </location>
</feature>
<reference evidence="2" key="1">
    <citation type="submission" date="2019-07" db="EMBL/GenBank/DDBJ databases">
        <title>Hyphodiscus hymeniophilus genome sequencing and assembly.</title>
        <authorList>
            <person name="Kramer G."/>
            <person name="Nodwell J."/>
        </authorList>
    </citation>
    <scope>NUCLEOTIDE SEQUENCE</scope>
    <source>
        <strain evidence="2">ATCC 34498</strain>
    </source>
</reference>
<evidence type="ECO:0000313" key="2">
    <source>
        <dbReference type="EMBL" id="KAG0646934.1"/>
    </source>
</evidence>
<feature type="compositionally biased region" description="Basic and acidic residues" evidence="1">
    <location>
        <begin position="94"/>
        <end position="110"/>
    </location>
</feature>
<evidence type="ECO:0008006" key="4">
    <source>
        <dbReference type="Google" id="ProtNLM"/>
    </source>
</evidence>
<gene>
    <name evidence="2" type="ORF">D0Z07_6367</name>
</gene>
<feature type="compositionally biased region" description="Polar residues" evidence="1">
    <location>
        <begin position="29"/>
        <end position="45"/>
    </location>
</feature>